<dbReference type="InterPro" id="IPR026960">
    <property type="entry name" value="RVT-Znf"/>
</dbReference>
<evidence type="ECO:0000259" key="1">
    <source>
        <dbReference type="Pfam" id="PF13966"/>
    </source>
</evidence>
<organism evidence="2">
    <name type="scientific">Zea mays</name>
    <name type="common">Maize</name>
    <dbReference type="NCBI Taxonomy" id="4577"/>
    <lineage>
        <taxon>Eukaryota</taxon>
        <taxon>Viridiplantae</taxon>
        <taxon>Streptophyta</taxon>
        <taxon>Embryophyta</taxon>
        <taxon>Tracheophyta</taxon>
        <taxon>Spermatophyta</taxon>
        <taxon>Magnoliopsida</taxon>
        <taxon>Liliopsida</taxon>
        <taxon>Poales</taxon>
        <taxon>Poaceae</taxon>
        <taxon>PACMAD clade</taxon>
        <taxon>Panicoideae</taxon>
        <taxon>Andropogonodae</taxon>
        <taxon>Andropogoneae</taxon>
        <taxon>Tripsacinae</taxon>
        <taxon>Zea</taxon>
    </lineage>
</organism>
<evidence type="ECO:0000313" key="2">
    <source>
        <dbReference type="EMBL" id="ACF87181.1"/>
    </source>
</evidence>
<dbReference type="EMBL" id="BT042176">
    <property type="protein sequence ID" value="ACF87181.1"/>
    <property type="molecule type" value="mRNA"/>
</dbReference>
<proteinExistence type="evidence at transcript level"/>
<protein>
    <recommendedName>
        <fullName evidence="1">Reverse transcriptase zinc-binding domain-containing protein</fullName>
    </recommendedName>
</protein>
<reference evidence="2" key="1">
    <citation type="journal article" date="2009" name="PLoS Genet.">
        <title>Sequencing, mapping, and analysis of 27,455 maize full-length cDNAs.</title>
        <authorList>
            <person name="Soderlund C."/>
            <person name="Descour A."/>
            <person name="Kudrna D."/>
            <person name="Bomhoff M."/>
            <person name="Boyd L."/>
            <person name="Currie J."/>
            <person name="Angelova A."/>
            <person name="Collura K."/>
            <person name="Wissotski M."/>
            <person name="Ashley E."/>
            <person name="Morrow D."/>
            <person name="Fernandes J."/>
            <person name="Walbot V."/>
            <person name="Yu Y."/>
        </authorList>
    </citation>
    <scope>NUCLEOTIDE SEQUENCE</scope>
    <source>
        <strain evidence="2">B73</strain>
    </source>
</reference>
<name>B4FYI8_MAIZE</name>
<dbReference type="AlphaFoldDB" id="B4FYI8"/>
<sequence>MEVCCFRFLFYRFSSSAYSALFPGTIEFEPAERVWKSWAPRKCKFFIWVVEHDRCWTADRLAKRGLDHPERYLLCDQAVESINRLLVGCVFAKQFWLELVKIGCWQGLCPQQDDHSFETWWMGSSSRVIETARKDFNSFVILGAWIIWKHRNRCVFHGCSLSLVVALRAAREEAVLWSLTEIKALSSLRIDELLFYLW</sequence>
<dbReference type="Pfam" id="PF13966">
    <property type="entry name" value="zf-RVT"/>
    <property type="match status" value="1"/>
</dbReference>
<feature type="domain" description="Reverse transcriptase zinc-binding" evidence="1">
    <location>
        <begin position="14"/>
        <end position="96"/>
    </location>
</feature>
<accession>B4FYI8</accession>